<dbReference type="PANTHER" id="PTHR48228:SF5">
    <property type="entry name" value="ALPHA-METHYLACYL-COA RACEMASE"/>
    <property type="match status" value="1"/>
</dbReference>
<sequence length="393" mass="42581">MAGPLEGLKILDFTTLLPGPFATMNLADMGAEVLRITSGSRPDMAAFAPPFFPGTDLSFATAYLGRGKRCLALNLKDARAVRIVHQLLERYDILIEQFRPGVMARFGLDYESLKKINPALIYCSLTGYGQDSPISGRAGHDINYLARSGLMSYSGRKDTGPSPLGMQIADVASGSNNAVIGILAAVISRMNTGRGQHIDISMTDGTIAFNALVAGAYLVDGQEPGREGFLLNGGSLYDFYETKDGGYVSFGGLEPQFFAAFCNAIGRPDLIEGGVTPPNLEEVKNEIRAVMKTKTRDEWMEIFDKTDACVDPVLSLSEALDDPHTKKRGLVVELDLASGGKVRQLANPIRFSETKQEYTKAGVQAGTHTREVLKELGYSDQEIDVFAREGLFS</sequence>
<organism evidence="1">
    <name type="scientific">anaerobic digester metagenome</name>
    <dbReference type="NCBI Taxonomy" id="1263854"/>
    <lineage>
        <taxon>unclassified sequences</taxon>
        <taxon>metagenomes</taxon>
        <taxon>ecological metagenomes</taxon>
    </lineage>
</organism>
<dbReference type="Gene3D" id="3.40.50.10540">
    <property type="entry name" value="Crotonobetainyl-coa:carnitine coa-transferase, domain 1"/>
    <property type="match status" value="2"/>
</dbReference>
<keyword evidence="1" id="KW-0808">Transferase</keyword>
<dbReference type="InterPro" id="IPR044855">
    <property type="entry name" value="CoA-Trfase_III_dom3_sf"/>
</dbReference>
<dbReference type="AlphaFoldDB" id="A0A485LY53"/>
<dbReference type="InterPro" id="IPR003673">
    <property type="entry name" value="CoA-Trfase_fam_III"/>
</dbReference>
<accession>A0A485LY53</accession>
<dbReference type="GO" id="GO:0033877">
    <property type="term" value="F:succinyl-CoA:(R)-benzylsuccinate CoA-transferase activity"/>
    <property type="evidence" value="ECO:0007669"/>
    <property type="project" value="UniProtKB-EC"/>
</dbReference>
<name>A0A485LY53_9ZZZZ</name>
<dbReference type="PANTHER" id="PTHR48228">
    <property type="entry name" value="SUCCINYL-COA--D-CITRAMALATE COA-TRANSFERASE"/>
    <property type="match status" value="1"/>
</dbReference>
<dbReference type="SUPFAM" id="SSF89796">
    <property type="entry name" value="CoA-transferase family III (CaiB/BaiF)"/>
    <property type="match status" value="1"/>
</dbReference>
<dbReference type="EMBL" id="CAADRM010000083">
    <property type="protein sequence ID" value="VFU13727.1"/>
    <property type="molecule type" value="Genomic_DNA"/>
</dbReference>
<proteinExistence type="predicted"/>
<dbReference type="InterPro" id="IPR023606">
    <property type="entry name" value="CoA-Trfase_III_dom_1_sf"/>
</dbReference>
<gene>
    <name evidence="1" type="primary">bbsF</name>
    <name evidence="1" type="ORF">SCFA_210013</name>
</gene>
<dbReference type="EC" id="2.8.3.15" evidence="1"/>
<dbReference type="Gene3D" id="3.30.1540.10">
    <property type="entry name" value="formyl-coa transferase, domain 3"/>
    <property type="match status" value="1"/>
</dbReference>
<dbReference type="Pfam" id="PF02515">
    <property type="entry name" value="CoA_transf_3"/>
    <property type="match status" value="1"/>
</dbReference>
<reference evidence="1" key="1">
    <citation type="submission" date="2019-03" db="EMBL/GenBank/DDBJ databases">
        <authorList>
            <person name="Hao L."/>
        </authorList>
    </citation>
    <scope>NUCLEOTIDE SEQUENCE</scope>
</reference>
<dbReference type="InterPro" id="IPR050509">
    <property type="entry name" value="CoA-transferase_III"/>
</dbReference>
<protein>
    <submittedName>
        <fullName evidence="1">Succinyl-CoA:(R)-benzylsuccinate CoA-transferase subunit BbsF</fullName>
        <ecNumber evidence="1">2.8.3.15</ecNumber>
    </submittedName>
</protein>
<evidence type="ECO:0000313" key="1">
    <source>
        <dbReference type="EMBL" id="VFU13727.1"/>
    </source>
</evidence>